<evidence type="ECO:0000256" key="3">
    <source>
        <dbReference type="ARBA" id="ARBA00022676"/>
    </source>
</evidence>
<keyword evidence="4" id="KW-0808">Transferase</keyword>
<keyword evidence="3" id="KW-0328">Glycosyltransferase</keyword>
<evidence type="ECO:0000256" key="5">
    <source>
        <dbReference type="ARBA" id="ARBA00023136"/>
    </source>
</evidence>
<evidence type="ECO:0008006" key="8">
    <source>
        <dbReference type="Google" id="ProtNLM"/>
    </source>
</evidence>
<evidence type="ECO:0000256" key="2">
    <source>
        <dbReference type="ARBA" id="ARBA00022519"/>
    </source>
</evidence>
<dbReference type="GO" id="GO:0008417">
    <property type="term" value="F:fucosyltransferase activity"/>
    <property type="evidence" value="ECO:0007669"/>
    <property type="project" value="InterPro"/>
</dbReference>
<dbReference type="KEGG" id="pdj:D0907_14785"/>
<keyword evidence="2" id="KW-0997">Cell inner membrane</keyword>
<reference evidence="6 7" key="1">
    <citation type="submission" date="2018-08" db="EMBL/GenBank/DDBJ databases">
        <title>Draft genome sequence of Pseudoalteromonas donghaensis HJ51.</title>
        <authorList>
            <person name="Oh J."/>
            <person name="Roh D."/>
        </authorList>
    </citation>
    <scope>NUCLEOTIDE SEQUENCE [LARGE SCALE GENOMIC DNA]</scope>
    <source>
        <strain evidence="6 7">HJ51</strain>
    </source>
</reference>
<evidence type="ECO:0000313" key="7">
    <source>
        <dbReference type="Proteomes" id="UP000264605"/>
    </source>
</evidence>
<dbReference type="RefSeq" id="WP_118844687.1">
    <property type="nucleotide sequence ID" value="NZ_CP032090.1"/>
</dbReference>
<organism evidence="6 7">
    <name type="scientific">Pseudoalteromonas lipolytica</name>
    <dbReference type="NCBI Taxonomy" id="570156"/>
    <lineage>
        <taxon>Bacteria</taxon>
        <taxon>Pseudomonadati</taxon>
        <taxon>Pseudomonadota</taxon>
        <taxon>Gammaproteobacteria</taxon>
        <taxon>Alteromonadales</taxon>
        <taxon>Pseudoalteromonadaceae</taxon>
        <taxon>Pseudoalteromonas</taxon>
    </lineage>
</organism>
<accession>A0AAD0S267</accession>
<name>A0AAD0S267_9GAMM</name>
<evidence type="ECO:0000313" key="6">
    <source>
        <dbReference type="EMBL" id="AXV66462.1"/>
    </source>
</evidence>
<dbReference type="GO" id="GO:0009246">
    <property type="term" value="P:enterobacterial common antigen biosynthetic process"/>
    <property type="evidence" value="ECO:0007669"/>
    <property type="project" value="InterPro"/>
</dbReference>
<protein>
    <recommendedName>
        <fullName evidence="8">4-alpha-L-fucosyltransferase</fullName>
    </recommendedName>
</protein>
<evidence type="ECO:0000256" key="1">
    <source>
        <dbReference type="ARBA" id="ARBA00022475"/>
    </source>
</evidence>
<dbReference type="InterPro" id="IPR009993">
    <property type="entry name" value="WecF"/>
</dbReference>
<dbReference type="AlphaFoldDB" id="A0AAD0S267"/>
<keyword evidence="1" id="KW-1003">Cell membrane</keyword>
<dbReference type="GeneID" id="99506742"/>
<dbReference type="Pfam" id="PF07429">
    <property type="entry name" value="Glyco_transf_56"/>
    <property type="match status" value="1"/>
</dbReference>
<keyword evidence="5" id="KW-0472">Membrane</keyword>
<dbReference type="Proteomes" id="UP000264605">
    <property type="component" value="Chromosome"/>
</dbReference>
<evidence type="ECO:0000256" key="4">
    <source>
        <dbReference type="ARBA" id="ARBA00022679"/>
    </source>
</evidence>
<proteinExistence type="predicted"/>
<sequence>MRNKKILHVAECDKFIPPYIDFIKQYLTSNEEHEFLLKSGMADSTLRKYDNILLEKKSKVSKFKYYFKLIIKMHFADKVILHSLIDIKIVQILFFTPWLLKKCYWVIWGADLYAYNQRDKTFKWKVKEFFRHYVISNMGHLVTYLKGDVELARRWYGAKGKHHECLMYTSNLYKEFHLPERKKATLNIQIGNSADPSNNHIDALERLLPFKKENIYIFVPLAYGQQEYAQEVIKKGKEWFGDKFKPLLEFMPFEEYLSFLASIDIAIFNHKRQQAMGNTITLLGLGKVVYLRRDTTQWDFFKEKNIHVRDIEKLTKLEREEVLANAVNTKEYFSKENFKQQLSNIFSY</sequence>
<dbReference type="EMBL" id="CP032090">
    <property type="protein sequence ID" value="AXV66462.1"/>
    <property type="molecule type" value="Genomic_DNA"/>
</dbReference>
<gene>
    <name evidence="6" type="ORF">D0907_14785</name>
</gene>